<dbReference type="EMBL" id="JACGWS010000012">
    <property type="protein sequence ID" value="MBC8756545.1"/>
    <property type="molecule type" value="Genomic_DNA"/>
</dbReference>
<dbReference type="SUPFAM" id="SSF52172">
    <property type="entry name" value="CheY-like"/>
    <property type="match status" value="1"/>
</dbReference>
<gene>
    <name evidence="6" type="ORF">H2O64_17870</name>
</gene>
<dbReference type="SUPFAM" id="SSF46894">
    <property type="entry name" value="C-terminal effector domain of the bipartite response regulators"/>
    <property type="match status" value="1"/>
</dbReference>
<dbReference type="Pfam" id="PF00196">
    <property type="entry name" value="GerE"/>
    <property type="match status" value="1"/>
</dbReference>
<dbReference type="RefSeq" id="WP_187563584.1">
    <property type="nucleotide sequence ID" value="NZ_JACGWS010000012.1"/>
</dbReference>
<comment type="caution">
    <text evidence="6">The sequence shown here is derived from an EMBL/GenBank/DDBJ whole genome shotgun (WGS) entry which is preliminary data.</text>
</comment>
<accession>A0ABR7QDD3</accession>
<reference evidence="6 7" key="1">
    <citation type="submission" date="2020-07" db="EMBL/GenBank/DDBJ databases">
        <title>Description of Kordia aestuariivivens sp. nov., isolated from a tidal flat.</title>
        <authorList>
            <person name="Park S."/>
            <person name="Yoon J.-H."/>
        </authorList>
    </citation>
    <scope>NUCLEOTIDE SEQUENCE [LARGE SCALE GENOMIC DNA]</scope>
    <source>
        <strain evidence="6 7">YSTF-M3</strain>
    </source>
</reference>
<dbReference type="SMART" id="SM00421">
    <property type="entry name" value="HTH_LUXR"/>
    <property type="match status" value="1"/>
</dbReference>
<evidence type="ECO:0000256" key="1">
    <source>
        <dbReference type="ARBA" id="ARBA00022553"/>
    </source>
</evidence>
<evidence type="ECO:0000256" key="3">
    <source>
        <dbReference type="PROSITE-ProRule" id="PRU00169"/>
    </source>
</evidence>
<evidence type="ECO:0000256" key="2">
    <source>
        <dbReference type="ARBA" id="ARBA00023125"/>
    </source>
</evidence>
<evidence type="ECO:0000259" key="4">
    <source>
        <dbReference type="PROSITE" id="PS50043"/>
    </source>
</evidence>
<dbReference type="PRINTS" id="PR00038">
    <property type="entry name" value="HTHLUXR"/>
</dbReference>
<dbReference type="InterPro" id="IPR011006">
    <property type="entry name" value="CheY-like_superfamily"/>
</dbReference>
<dbReference type="PROSITE" id="PS50110">
    <property type="entry name" value="RESPONSE_REGULATORY"/>
    <property type="match status" value="1"/>
</dbReference>
<evidence type="ECO:0000313" key="6">
    <source>
        <dbReference type="EMBL" id="MBC8756545.1"/>
    </source>
</evidence>
<dbReference type="PANTHER" id="PTHR43214">
    <property type="entry name" value="TWO-COMPONENT RESPONSE REGULATOR"/>
    <property type="match status" value="1"/>
</dbReference>
<dbReference type="InterPro" id="IPR039420">
    <property type="entry name" value="WalR-like"/>
</dbReference>
<keyword evidence="2" id="KW-0238">DNA-binding</keyword>
<dbReference type="PROSITE" id="PS50043">
    <property type="entry name" value="HTH_LUXR_2"/>
    <property type="match status" value="1"/>
</dbReference>
<keyword evidence="1 3" id="KW-0597">Phosphoprotein</keyword>
<evidence type="ECO:0000259" key="5">
    <source>
        <dbReference type="PROSITE" id="PS50110"/>
    </source>
</evidence>
<name>A0ABR7QDD3_9FLAO</name>
<dbReference type="Proteomes" id="UP000619238">
    <property type="component" value="Unassembled WGS sequence"/>
</dbReference>
<dbReference type="Pfam" id="PF00072">
    <property type="entry name" value="Response_reg"/>
    <property type="match status" value="1"/>
</dbReference>
<proteinExistence type="predicted"/>
<feature type="domain" description="Response regulatory" evidence="5">
    <location>
        <begin position="5"/>
        <end position="123"/>
    </location>
</feature>
<evidence type="ECO:0000313" key="7">
    <source>
        <dbReference type="Proteomes" id="UP000619238"/>
    </source>
</evidence>
<dbReference type="Gene3D" id="3.40.50.2300">
    <property type="match status" value="1"/>
</dbReference>
<feature type="modified residue" description="4-aspartylphosphate" evidence="3">
    <location>
        <position position="58"/>
    </location>
</feature>
<dbReference type="CDD" id="cd06170">
    <property type="entry name" value="LuxR_C_like"/>
    <property type="match status" value="1"/>
</dbReference>
<dbReference type="CDD" id="cd17535">
    <property type="entry name" value="REC_NarL-like"/>
    <property type="match status" value="1"/>
</dbReference>
<protein>
    <submittedName>
        <fullName evidence="6">Response regulator transcription factor</fullName>
    </submittedName>
</protein>
<dbReference type="InterPro" id="IPR000792">
    <property type="entry name" value="Tscrpt_reg_LuxR_C"/>
</dbReference>
<organism evidence="6 7">
    <name type="scientific">Kordia aestuariivivens</name>
    <dbReference type="NCBI Taxonomy" id="2759037"/>
    <lineage>
        <taxon>Bacteria</taxon>
        <taxon>Pseudomonadati</taxon>
        <taxon>Bacteroidota</taxon>
        <taxon>Flavobacteriia</taxon>
        <taxon>Flavobacteriales</taxon>
        <taxon>Flavobacteriaceae</taxon>
        <taxon>Kordia</taxon>
    </lineage>
</organism>
<dbReference type="SMART" id="SM00448">
    <property type="entry name" value="REC"/>
    <property type="match status" value="1"/>
</dbReference>
<feature type="domain" description="HTH luxR-type" evidence="4">
    <location>
        <begin position="147"/>
        <end position="213"/>
    </location>
</feature>
<dbReference type="InterPro" id="IPR001789">
    <property type="entry name" value="Sig_transdc_resp-reg_receiver"/>
</dbReference>
<dbReference type="InterPro" id="IPR058245">
    <property type="entry name" value="NreC/VraR/RcsB-like_REC"/>
</dbReference>
<keyword evidence="7" id="KW-1185">Reference proteome</keyword>
<dbReference type="PANTHER" id="PTHR43214:SF43">
    <property type="entry name" value="TWO-COMPONENT RESPONSE REGULATOR"/>
    <property type="match status" value="1"/>
</dbReference>
<dbReference type="InterPro" id="IPR016032">
    <property type="entry name" value="Sig_transdc_resp-reg_C-effctor"/>
</dbReference>
<sequence length="225" mass="25489">MKTISIAIADDEALFRKGMSLILNDYEHLNVTLEAENGVDLLEKLLQCETIPDVLLLDLKMPEMNGVEVAKIIQKKYPSLKMIVISTHFSRAFIINMIELSAVAYLPKNSQPDEVVETIEAVYEKGFHYNTEVLGIIRENIISKKKPKALFSTDLTNREKEVLQLICEQYTAPEIAEKLFISARTVDGHRNNLLSKLDCKNVAGLVVFVLQNELLDIPLLPKNRH</sequence>